<comment type="caution">
    <text evidence="1">The sequence shown here is derived from an EMBL/GenBank/DDBJ whole genome shotgun (WGS) entry which is preliminary data.</text>
</comment>
<evidence type="ECO:0000313" key="1">
    <source>
        <dbReference type="EMBL" id="MBT2134948.1"/>
    </source>
</evidence>
<proteinExistence type="predicted"/>
<name>A0ABS5W5C1_9SPHN</name>
<dbReference type="InterPro" id="IPR011013">
    <property type="entry name" value="Gal_mutarotase_sf_dom"/>
</dbReference>
<protein>
    <submittedName>
        <fullName evidence="1">Aldose 1-epimerase</fullName>
    </submittedName>
</protein>
<dbReference type="EMBL" id="JAHFVK010000002">
    <property type="protein sequence ID" value="MBT2134948.1"/>
    <property type="molecule type" value="Genomic_DNA"/>
</dbReference>
<dbReference type="Proteomes" id="UP000811255">
    <property type="component" value="Unassembled WGS sequence"/>
</dbReference>
<dbReference type="Pfam" id="PF01263">
    <property type="entry name" value="Aldose_epim"/>
    <property type="match status" value="1"/>
</dbReference>
<dbReference type="InterPro" id="IPR008183">
    <property type="entry name" value="Aldose_1/G6P_1-epimerase"/>
</dbReference>
<dbReference type="SUPFAM" id="SSF74650">
    <property type="entry name" value="Galactose mutarotase-like"/>
    <property type="match status" value="1"/>
</dbReference>
<dbReference type="InterPro" id="IPR014718">
    <property type="entry name" value="GH-type_carb-bd"/>
</dbReference>
<dbReference type="CDD" id="cd09021">
    <property type="entry name" value="Aldose_epim_Ec_YphB"/>
    <property type="match status" value="1"/>
</dbReference>
<organism evidence="1 2">
    <name type="scientific">Croceibacterium selenioxidans</name>
    <dbReference type="NCBI Taxonomy" id="2838833"/>
    <lineage>
        <taxon>Bacteria</taxon>
        <taxon>Pseudomonadati</taxon>
        <taxon>Pseudomonadota</taxon>
        <taxon>Alphaproteobacteria</taxon>
        <taxon>Sphingomonadales</taxon>
        <taxon>Erythrobacteraceae</taxon>
        <taxon>Croceibacterium</taxon>
    </lineage>
</organism>
<sequence>MISLAAGDWEAEVRPQAGGSMAALRYRGVDVLSPMPEGTLDPLQAACFPLVPYCNRIASGRFEWAGEEVQLPPNFLPERHSLHGLSWQRPWSVESQVETKCVLVDDYDGKGAWPWAYRAQQRIRLGPRGCAITLVLINRSDGPMPAGLGLHPYFRRGSEASIRFASDHVLLVSSETLPTGVTALPSHFGEFAGGDLLPTETVDHCFAYWQGAAEISDDLGTIRLTADGAPHLHLYAPADGSALCLEPVSHTPDALNQAPDEMIVLPPGCAAAMTLWISAS</sequence>
<dbReference type="RefSeq" id="WP_214536551.1">
    <property type="nucleotide sequence ID" value="NZ_JAHFVK010000002.1"/>
</dbReference>
<gene>
    <name evidence="1" type="ORF">KK137_11445</name>
</gene>
<reference evidence="1 2" key="1">
    <citation type="submission" date="2021-05" db="EMBL/GenBank/DDBJ databases">
        <title>Croceibacterium sp. LX-88 genome sequence.</title>
        <authorList>
            <person name="Luo X."/>
        </authorList>
    </citation>
    <scope>NUCLEOTIDE SEQUENCE [LARGE SCALE GENOMIC DNA]</scope>
    <source>
        <strain evidence="1 2">LX-88</strain>
    </source>
</reference>
<keyword evidence="2" id="KW-1185">Reference proteome</keyword>
<dbReference type="Gene3D" id="2.70.98.10">
    <property type="match status" value="1"/>
</dbReference>
<evidence type="ECO:0000313" key="2">
    <source>
        <dbReference type="Proteomes" id="UP000811255"/>
    </source>
</evidence>
<accession>A0ABS5W5C1</accession>